<name>A0ABT3IKG1_9BACT</name>
<evidence type="ECO:0000256" key="4">
    <source>
        <dbReference type="ARBA" id="ARBA00022833"/>
    </source>
</evidence>
<comment type="caution">
    <text evidence="6">The sequence shown here is derived from an EMBL/GenBank/DDBJ whole genome shotgun (WGS) entry which is preliminary data.</text>
</comment>
<dbReference type="Gene3D" id="3.60.15.10">
    <property type="entry name" value="Ribonuclease Z/Hydroxyacylglutathione hydrolase-like"/>
    <property type="match status" value="1"/>
</dbReference>
<evidence type="ECO:0000256" key="3">
    <source>
        <dbReference type="ARBA" id="ARBA00022801"/>
    </source>
</evidence>
<dbReference type="InterPro" id="IPR001279">
    <property type="entry name" value="Metallo-B-lactamas"/>
</dbReference>
<evidence type="ECO:0000313" key="6">
    <source>
        <dbReference type="EMBL" id="MCW3484451.1"/>
    </source>
</evidence>
<evidence type="ECO:0000259" key="5">
    <source>
        <dbReference type="SMART" id="SM00849"/>
    </source>
</evidence>
<feature type="domain" description="Metallo-beta-lactamase" evidence="5">
    <location>
        <begin position="60"/>
        <end position="268"/>
    </location>
</feature>
<dbReference type="InterPro" id="IPR051013">
    <property type="entry name" value="MBL_superfamily_lactonases"/>
</dbReference>
<dbReference type="Pfam" id="PF00753">
    <property type="entry name" value="Lactamase_B"/>
    <property type="match status" value="1"/>
</dbReference>
<keyword evidence="3" id="KW-0378">Hydrolase</keyword>
<dbReference type="PANTHER" id="PTHR42978">
    <property type="entry name" value="QUORUM-QUENCHING LACTONASE YTNP-RELATED-RELATED"/>
    <property type="match status" value="1"/>
</dbReference>
<organism evidence="6 7">
    <name type="scientific">Chitinophaga nivalis</name>
    <dbReference type="NCBI Taxonomy" id="2991709"/>
    <lineage>
        <taxon>Bacteria</taxon>
        <taxon>Pseudomonadati</taxon>
        <taxon>Bacteroidota</taxon>
        <taxon>Chitinophagia</taxon>
        <taxon>Chitinophagales</taxon>
        <taxon>Chitinophagaceae</taxon>
        <taxon>Chitinophaga</taxon>
    </lineage>
</organism>
<sequence>MTHIETPGFIHYPAGAIALTVVTDGVVHYDSDCFAPGIPREAVQQVLQERPVAANGFALTHNILVIKSDSRIILIDAGNGHQAAPAAGRLPVHLMQAGIHPDTVTDIVITHAHPDHINGLIGAGDQLVFPQARVHLSQTEYDFWLSPSPDFSRSKNSPDVWLTVQQEVTKILAACAGQLQLFTGTTPLFDVLEPISAPGHTPGHYMFAIANGDKPFIHIADIVHEAVLLFSRPDWGTIFDTDFAQAAATREQVLGDLARTGQRVFGYHLPWPGFGHVQQTATGYQWVPETTR</sequence>
<comment type="similarity">
    <text evidence="1">Belongs to the metallo-beta-lactamase superfamily.</text>
</comment>
<reference evidence="6 7" key="1">
    <citation type="submission" date="2022-10" db="EMBL/GenBank/DDBJ databases">
        <title>Chitinophaga nivalis PC15 sp. nov., isolated from Pyeongchang county, South Korea.</title>
        <authorList>
            <person name="Trinh H.N."/>
        </authorList>
    </citation>
    <scope>NUCLEOTIDE SEQUENCE [LARGE SCALE GENOMIC DNA]</scope>
    <source>
        <strain evidence="6 7">PC14</strain>
    </source>
</reference>
<evidence type="ECO:0000313" key="7">
    <source>
        <dbReference type="Proteomes" id="UP001207742"/>
    </source>
</evidence>
<dbReference type="PANTHER" id="PTHR42978:SF6">
    <property type="entry name" value="QUORUM-QUENCHING LACTONASE YTNP-RELATED"/>
    <property type="match status" value="1"/>
</dbReference>
<dbReference type="InterPro" id="IPR036866">
    <property type="entry name" value="RibonucZ/Hydroxyglut_hydro"/>
</dbReference>
<dbReference type="Proteomes" id="UP001207742">
    <property type="component" value="Unassembled WGS sequence"/>
</dbReference>
<accession>A0ABT3IKG1</accession>
<dbReference type="SUPFAM" id="SSF56281">
    <property type="entry name" value="Metallo-hydrolase/oxidoreductase"/>
    <property type="match status" value="1"/>
</dbReference>
<evidence type="ECO:0000256" key="2">
    <source>
        <dbReference type="ARBA" id="ARBA00022723"/>
    </source>
</evidence>
<dbReference type="CDD" id="cd07720">
    <property type="entry name" value="OPHC2-like_MBL-fold"/>
    <property type="match status" value="1"/>
</dbReference>
<keyword evidence="4" id="KW-0862">Zinc</keyword>
<keyword evidence="2" id="KW-0479">Metal-binding</keyword>
<protein>
    <submittedName>
        <fullName evidence="6">MBL fold metallo-hydrolase</fullName>
    </submittedName>
</protein>
<proteinExistence type="inferred from homology"/>
<dbReference type="RefSeq" id="WP_264730080.1">
    <property type="nucleotide sequence ID" value="NZ_JAPDNR010000001.1"/>
</dbReference>
<keyword evidence="7" id="KW-1185">Reference proteome</keyword>
<dbReference type="EMBL" id="JAPDNS010000001">
    <property type="protein sequence ID" value="MCW3484451.1"/>
    <property type="molecule type" value="Genomic_DNA"/>
</dbReference>
<gene>
    <name evidence="6" type="ORF">OL497_11140</name>
</gene>
<dbReference type="SMART" id="SM00849">
    <property type="entry name" value="Lactamase_B"/>
    <property type="match status" value="1"/>
</dbReference>
<evidence type="ECO:0000256" key="1">
    <source>
        <dbReference type="ARBA" id="ARBA00007749"/>
    </source>
</evidence>